<name>A0A0E9T7D7_ANGAN</name>
<evidence type="ECO:0000256" key="1">
    <source>
        <dbReference type="SAM" id="Phobius"/>
    </source>
</evidence>
<proteinExistence type="predicted"/>
<dbReference type="EMBL" id="GBXM01059899">
    <property type="protein sequence ID" value="JAH48678.1"/>
    <property type="molecule type" value="Transcribed_RNA"/>
</dbReference>
<dbReference type="AlphaFoldDB" id="A0A0E9T7D7"/>
<reference evidence="2" key="1">
    <citation type="submission" date="2014-11" db="EMBL/GenBank/DDBJ databases">
        <authorList>
            <person name="Amaro Gonzalez C."/>
        </authorList>
    </citation>
    <scope>NUCLEOTIDE SEQUENCE</scope>
</reference>
<keyword evidence="1" id="KW-1133">Transmembrane helix</keyword>
<protein>
    <submittedName>
        <fullName evidence="2">Uncharacterized protein</fullName>
    </submittedName>
</protein>
<evidence type="ECO:0000313" key="2">
    <source>
        <dbReference type="EMBL" id="JAH48678.1"/>
    </source>
</evidence>
<keyword evidence="1" id="KW-0812">Transmembrane</keyword>
<keyword evidence="1" id="KW-0472">Membrane</keyword>
<feature type="transmembrane region" description="Helical" evidence="1">
    <location>
        <begin position="12"/>
        <end position="31"/>
    </location>
</feature>
<sequence>MTKGCYLYCRQAGLQVLKMLFFSFSFFFLLAEISLHTHT</sequence>
<accession>A0A0E9T7D7</accession>
<reference evidence="2" key="2">
    <citation type="journal article" date="2015" name="Fish Shellfish Immunol.">
        <title>Early steps in the European eel (Anguilla anguilla)-Vibrio vulnificus interaction in the gills: Role of the RtxA13 toxin.</title>
        <authorList>
            <person name="Callol A."/>
            <person name="Pajuelo D."/>
            <person name="Ebbesson L."/>
            <person name="Teles M."/>
            <person name="MacKenzie S."/>
            <person name="Amaro C."/>
        </authorList>
    </citation>
    <scope>NUCLEOTIDE SEQUENCE</scope>
</reference>
<organism evidence="2">
    <name type="scientific">Anguilla anguilla</name>
    <name type="common">European freshwater eel</name>
    <name type="synonym">Muraena anguilla</name>
    <dbReference type="NCBI Taxonomy" id="7936"/>
    <lineage>
        <taxon>Eukaryota</taxon>
        <taxon>Metazoa</taxon>
        <taxon>Chordata</taxon>
        <taxon>Craniata</taxon>
        <taxon>Vertebrata</taxon>
        <taxon>Euteleostomi</taxon>
        <taxon>Actinopterygii</taxon>
        <taxon>Neopterygii</taxon>
        <taxon>Teleostei</taxon>
        <taxon>Anguilliformes</taxon>
        <taxon>Anguillidae</taxon>
        <taxon>Anguilla</taxon>
    </lineage>
</organism>